<keyword evidence="1" id="KW-0732">Signal</keyword>
<dbReference type="AlphaFoldDB" id="L7M9S8"/>
<name>L7M9S8_RHIPC</name>
<proteinExistence type="evidence at transcript level"/>
<evidence type="ECO:0000313" key="2">
    <source>
        <dbReference type="EMBL" id="JAA60597.1"/>
    </source>
</evidence>
<feature type="chain" id="PRO_5003981786" evidence="1">
    <location>
        <begin position="20"/>
        <end position="230"/>
    </location>
</feature>
<sequence length="230" mass="26479">MLRKYLFFLCIFLRQYCTGKELDYLEKIGEGVTANIYIFHNSSYLATPDAGSTSEENGESETTKEIPELFKKLFKEVQDHFEKMNISIVFNVKNASAYDSIEVPYRDWQSALNAPATLQKLIELRPNKTQPKCDNIAFYYTNKTLWEDYGRRGDGIPRRVPYLSTWKTFCSTQPSAAVLKLDPNSVTNTSTIHAVRRILGFSYNPMRIHPVEKKLLNETLLQCPTAKQAR</sequence>
<evidence type="ECO:0000256" key="1">
    <source>
        <dbReference type="SAM" id="SignalP"/>
    </source>
</evidence>
<reference evidence="2" key="1">
    <citation type="submission" date="2012-11" db="EMBL/GenBank/DDBJ databases">
        <authorList>
            <person name="Lucero-Rivera Y.E."/>
            <person name="Tovar-Ramirez D."/>
        </authorList>
    </citation>
    <scope>NUCLEOTIDE SEQUENCE</scope>
    <source>
        <tissue evidence="2">Salivary gland</tissue>
    </source>
</reference>
<dbReference type="EMBL" id="GACK01004437">
    <property type="protein sequence ID" value="JAA60597.1"/>
    <property type="molecule type" value="mRNA"/>
</dbReference>
<reference evidence="2" key="2">
    <citation type="journal article" date="2015" name="J. Proteomics">
        <title>Sexual differences in the sialomes of the zebra tick, Rhipicephalus pulchellus.</title>
        <authorList>
            <person name="Tan A.W."/>
            <person name="Francischetti I.M."/>
            <person name="Slovak M."/>
            <person name="Kini R.M."/>
            <person name="Ribeiro J.M."/>
        </authorList>
    </citation>
    <scope>NUCLEOTIDE SEQUENCE</scope>
    <source>
        <tissue evidence="2">Salivary gland</tissue>
    </source>
</reference>
<protein>
    <submittedName>
        <fullName evidence="2">Putative 28 kDa metastriate family member</fullName>
    </submittedName>
</protein>
<feature type="signal peptide" evidence="1">
    <location>
        <begin position="1"/>
        <end position="19"/>
    </location>
</feature>
<accession>L7M9S8</accession>
<organism evidence="2">
    <name type="scientific">Rhipicephalus pulchellus</name>
    <name type="common">Yellow backed tick</name>
    <name type="synonym">Dermacentor pulchellus</name>
    <dbReference type="NCBI Taxonomy" id="72859"/>
    <lineage>
        <taxon>Eukaryota</taxon>
        <taxon>Metazoa</taxon>
        <taxon>Ecdysozoa</taxon>
        <taxon>Arthropoda</taxon>
        <taxon>Chelicerata</taxon>
        <taxon>Arachnida</taxon>
        <taxon>Acari</taxon>
        <taxon>Parasitiformes</taxon>
        <taxon>Ixodida</taxon>
        <taxon>Ixodoidea</taxon>
        <taxon>Ixodidae</taxon>
        <taxon>Rhipicephalinae</taxon>
        <taxon>Rhipicephalus</taxon>
        <taxon>Rhipicephalus</taxon>
    </lineage>
</organism>